<evidence type="ECO:0000313" key="2">
    <source>
        <dbReference type="EMBL" id="MBD2184546.1"/>
    </source>
</evidence>
<dbReference type="EMBL" id="JACJPW010000087">
    <property type="protein sequence ID" value="MBD2184546.1"/>
    <property type="molecule type" value="Genomic_DNA"/>
</dbReference>
<feature type="region of interest" description="Disordered" evidence="1">
    <location>
        <begin position="33"/>
        <end position="87"/>
    </location>
</feature>
<evidence type="ECO:0000256" key="1">
    <source>
        <dbReference type="SAM" id="MobiDB-lite"/>
    </source>
</evidence>
<dbReference type="AlphaFoldDB" id="A0A926VIJ6"/>
<protein>
    <submittedName>
        <fullName evidence="2">DUF928 domain-containing protein</fullName>
    </submittedName>
</protein>
<reference evidence="2" key="2">
    <citation type="submission" date="2020-08" db="EMBL/GenBank/DDBJ databases">
        <authorList>
            <person name="Chen M."/>
            <person name="Teng W."/>
            <person name="Zhao L."/>
            <person name="Hu C."/>
            <person name="Zhou Y."/>
            <person name="Han B."/>
            <person name="Song L."/>
            <person name="Shu W."/>
        </authorList>
    </citation>
    <scope>NUCLEOTIDE SEQUENCE</scope>
    <source>
        <strain evidence="2">FACHB-1375</strain>
    </source>
</reference>
<dbReference type="Proteomes" id="UP000641646">
    <property type="component" value="Unassembled WGS sequence"/>
</dbReference>
<comment type="caution">
    <text evidence="2">The sequence shown here is derived from an EMBL/GenBank/DDBJ whole genome shotgun (WGS) entry which is preliminary data.</text>
</comment>
<feature type="compositionally biased region" description="Pro residues" evidence="1">
    <location>
        <begin position="48"/>
        <end position="60"/>
    </location>
</feature>
<proteinExistence type="predicted"/>
<gene>
    <name evidence="2" type="ORF">H6G03_26335</name>
</gene>
<dbReference type="Pfam" id="PF06051">
    <property type="entry name" value="DUF928"/>
    <property type="match status" value="1"/>
</dbReference>
<evidence type="ECO:0000313" key="3">
    <source>
        <dbReference type="Proteomes" id="UP000641646"/>
    </source>
</evidence>
<keyword evidence="3" id="KW-1185">Reference proteome</keyword>
<name>A0A926VIJ6_9CYAN</name>
<accession>A0A926VIJ6</accession>
<reference evidence="2" key="1">
    <citation type="journal article" date="2015" name="ISME J.">
        <title>Draft Genome Sequence of Streptomyces incarnatus NRRL8089, which Produces the Nucleoside Antibiotic Sinefungin.</title>
        <authorList>
            <person name="Oshima K."/>
            <person name="Hattori M."/>
            <person name="Shimizu H."/>
            <person name="Fukuda K."/>
            <person name="Nemoto M."/>
            <person name="Inagaki K."/>
            <person name="Tamura T."/>
        </authorList>
    </citation>
    <scope>NUCLEOTIDE SEQUENCE</scope>
    <source>
        <strain evidence="2">FACHB-1375</strain>
    </source>
</reference>
<sequence>MNWRLQNLILALTLPLAPGCTSSIGASVEVTPSSVQIAQQRPRQASPTPTPSLQPSPSRSPTPSNQRTAATPIRFSLPPEGAPGYRGDAATRDACNDAGKSRLIALVPGTNLGLTIAERPTFWFYVSEQVKSTTPVEFMLVDEQENTVYKDSFEVTVSPGIIGIKLPQNVSALEIGKRYHWTLSVICNPGNSRETANVDGEVWRVDKPELQQKLDGVSGRDRILLYAENGLWYDTITNLIELRRQNPQDAQLTKDWEDLLRHPDVALNKIVAEPVVTCCKAR</sequence>
<dbReference type="InterPro" id="IPR010328">
    <property type="entry name" value="DUF928"/>
</dbReference>
<organism evidence="2 3">
    <name type="scientific">Aerosakkonema funiforme FACHB-1375</name>
    <dbReference type="NCBI Taxonomy" id="2949571"/>
    <lineage>
        <taxon>Bacteria</taxon>
        <taxon>Bacillati</taxon>
        <taxon>Cyanobacteriota</taxon>
        <taxon>Cyanophyceae</taxon>
        <taxon>Oscillatoriophycideae</taxon>
        <taxon>Aerosakkonematales</taxon>
        <taxon>Aerosakkonemataceae</taxon>
        <taxon>Aerosakkonema</taxon>
    </lineage>
</organism>
<feature type="compositionally biased region" description="Polar residues" evidence="1">
    <location>
        <begin position="33"/>
        <end position="45"/>
    </location>
</feature>
<dbReference type="RefSeq" id="WP_190471141.1">
    <property type="nucleotide sequence ID" value="NZ_JACJPW010000087.1"/>
</dbReference>